<evidence type="ECO:0000313" key="1">
    <source>
        <dbReference type="EMBL" id="WQG84434.1"/>
    </source>
</evidence>
<gene>
    <name evidence="1" type="ORF">SR900_08145</name>
</gene>
<accession>A0ABZ0X213</accession>
<dbReference type="GO" id="GO:0005524">
    <property type="term" value="F:ATP binding"/>
    <property type="evidence" value="ECO:0007669"/>
    <property type="project" value="UniProtKB-KW"/>
</dbReference>
<dbReference type="RefSeq" id="WP_018624903.1">
    <property type="nucleotide sequence ID" value="NZ_CP140158.1"/>
</dbReference>
<dbReference type="SUPFAM" id="SSF52540">
    <property type="entry name" value="P-loop containing nucleoside triphosphate hydrolases"/>
    <property type="match status" value="1"/>
</dbReference>
<name>A0ABZ0X213_9GAMM</name>
<dbReference type="EMBL" id="CP140158">
    <property type="protein sequence ID" value="WQG84434.1"/>
    <property type="molecule type" value="Genomic_DNA"/>
</dbReference>
<keyword evidence="1" id="KW-0067">ATP-binding</keyword>
<protein>
    <submittedName>
        <fullName evidence="1">ATP-binding protein</fullName>
    </submittedName>
</protein>
<sequence length="320" mass="37591">MTNDASITEHPLKHPELLQIHTLEIEALLQFCSSIIGLSLPGALIAGYCRSGKSTGTKKITPYLKDNEGKSIPSEIIYIPSRDRKTNRGAWRQLAYNYDFPLKRSATSDDISRHYITYLLDRCYEAKSTRIVLMVDEAQRLSINQFAIYAEIFDRLKDSFGISCHVFFVANLDNFKDTYRLLQQREDMHIYERFFKRVFFYKPITSHDSVRHILRQYDFLTYPPSSNISYAQYFLSEQNKDYESLRLEDYSTLIWQVFFEKFKTPYKLKYWSTESFFCFVNLLISQYIPQIGIDDISDELIEHCIHQSGLVVEEVNLEGL</sequence>
<dbReference type="Proteomes" id="UP001324185">
    <property type="component" value="Chromosome"/>
</dbReference>
<dbReference type="Gene3D" id="3.40.50.300">
    <property type="entry name" value="P-loop containing nucleotide triphosphate hydrolases"/>
    <property type="match status" value="1"/>
</dbReference>
<evidence type="ECO:0000313" key="2">
    <source>
        <dbReference type="Proteomes" id="UP001324185"/>
    </source>
</evidence>
<keyword evidence="2" id="KW-1185">Reference proteome</keyword>
<proteinExistence type="predicted"/>
<dbReference type="InterPro" id="IPR027417">
    <property type="entry name" value="P-loop_NTPase"/>
</dbReference>
<reference evidence="1 2" key="1">
    <citation type="submission" date="2023-11" db="EMBL/GenBank/DDBJ databases">
        <title>MicrobeMod: A computational toolkit for identifying prokaryotic methylation and restriction-modification with nanopore sequencing.</title>
        <authorList>
            <person name="Crits-Christoph A."/>
            <person name="Kang S.C."/>
            <person name="Lee H."/>
            <person name="Ostrov N."/>
        </authorList>
    </citation>
    <scope>NUCLEOTIDE SEQUENCE [LARGE SCALE GENOMIC DNA]</scope>
    <source>
        <strain evidence="1 2">DSMZ 16071</strain>
    </source>
</reference>
<organism evidence="1 2">
    <name type="scientific">Kangiella aquimarina</name>
    <dbReference type="NCBI Taxonomy" id="261965"/>
    <lineage>
        <taxon>Bacteria</taxon>
        <taxon>Pseudomonadati</taxon>
        <taxon>Pseudomonadota</taxon>
        <taxon>Gammaproteobacteria</taxon>
        <taxon>Kangiellales</taxon>
        <taxon>Kangiellaceae</taxon>
        <taxon>Kangiella</taxon>
    </lineage>
</organism>
<keyword evidence="1" id="KW-0547">Nucleotide-binding</keyword>